<name>A0A226EZ40_FOLCA</name>
<dbReference type="InterPro" id="IPR027417">
    <property type="entry name" value="P-loop_NTPase"/>
</dbReference>
<evidence type="ECO:0000313" key="8">
    <source>
        <dbReference type="Proteomes" id="UP000198287"/>
    </source>
</evidence>
<evidence type="ECO:0000256" key="1">
    <source>
        <dbReference type="ARBA" id="ARBA00004141"/>
    </source>
</evidence>
<feature type="transmembrane region" description="Helical" evidence="5">
    <location>
        <begin position="525"/>
        <end position="547"/>
    </location>
</feature>
<protein>
    <submittedName>
        <fullName evidence="7">ABC transporter G family member 23</fullName>
    </submittedName>
</protein>
<dbReference type="Proteomes" id="UP000198287">
    <property type="component" value="Unassembled WGS sequence"/>
</dbReference>
<dbReference type="GO" id="GO:0140359">
    <property type="term" value="F:ABC-type transporter activity"/>
    <property type="evidence" value="ECO:0007669"/>
    <property type="project" value="InterPro"/>
</dbReference>
<dbReference type="PANTHER" id="PTHR43038:SF3">
    <property type="entry name" value="ABC TRANSPORTER G FAMILY MEMBER 20 ISOFORM X1"/>
    <property type="match status" value="1"/>
</dbReference>
<comment type="caution">
    <text evidence="7">The sequence shown here is derived from an EMBL/GenBank/DDBJ whole genome shotgun (WGS) entry which is preliminary data.</text>
</comment>
<evidence type="ECO:0000256" key="5">
    <source>
        <dbReference type="SAM" id="Phobius"/>
    </source>
</evidence>
<evidence type="ECO:0000256" key="2">
    <source>
        <dbReference type="ARBA" id="ARBA00022692"/>
    </source>
</evidence>
<feature type="transmembrane region" description="Helical" evidence="5">
    <location>
        <begin position="447"/>
        <end position="468"/>
    </location>
</feature>
<keyword evidence="2 5" id="KW-0812">Transmembrane</keyword>
<feature type="transmembrane region" description="Helical" evidence="5">
    <location>
        <begin position="258"/>
        <end position="279"/>
    </location>
</feature>
<dbReference type="AlphaFoldDB" id="A0A226EZ40"/>
<dbReference type="InterPro" id="IPR013525">
    <property type="entry name" value="ABC2_TM"/>
</dbReference>
<feature type="domain" description="ABC transporter" evidence="6">
    <location>
        <begin position="3"/>
        <end position="192"/>
    </location>
</feature>
<dbReference type="PANTHER" id="PTHR43038">
    <property type="entry name" value="ATP-BINDING CASSETTE, SUB-FAMILY H, MEMBER 1"/>
    <property type="match status" value="1"/>
</dbReference>
<dbReference type="GO" id="GO:0005524">
    <property type="term" value="F:ATP binding"/>
    <property type="evidence" value="ECO:0007669"/>
    <property type="project" value="InterPro"/>
</dbReference>
<dbReference type="Gene3D" id="3.40.50.300">
    <property type="entry name" value="P-loop containing nucleotide triphosphate hydrolases"/>
    <property type="match status" value="1"/>
</dbReference>
<dbReference type="GO" id="GO:0016020">
    <property type="term" value="C:membrane"/>
    <property type="evidence" value="ECO:0007669"/>
    <property type="project" value="UniProtKB-SubCell"/>
</dbReference>
<dbReference type="CDD" id="cd03230">
    <property type="entry name" value="ABC_DR_subfamily_A"/>
    <property type="match status" value="1"/>
</dbReference>
<dbReference type="PROSITE" id="PS00211">
    <property type="entry name" value="ABC_TRANSPORTER_1"/>
    <property type="match status" value="1"/>
</dbReference>
<dbReference type="InterPro" id="IPR017871">
    <property type="entry name" value="ABC_transporter-like_CS"/>
</dbReference>
<dbReference type="GO" id="GO:0016887">
    <property type="term" value="F:ATP hydrolysis activity"/>
    <property type="evidence" value="ECO:0007669"/>
    <property type="project" value="InterPro"/>
</dbReference>
<keyword evidence="4 5" id="KW-0472">Membrane</keyword>
<comment type="subcellular location">
    <subcellularLocation>
        <location evidence="1">Membrane</location>
        <topology evidence="1">Multi-pass membrane protein</topology>
    </subcellularLocation>
</comment>
<keyword evidence="3 5" id="KW-1133">Transmembrane helix</keyword>
<organism evidence="7 8">
    <name type="scientific">Folsomia candida</name>
    <name type="common">Springtail</name>
    <dbReference type="NCBI Taxonomy" id="158441"/>
    <lineage>
        <taxon>Eukaryota</taxon>
        <taxon>Metazoa</taxon>
        <taxon>Ecdysozoa</taxon>
        <taxon>Arthropoda</taxon>
        <taxon>Hexapoda</taxon>
        <taxon>Collembola</taxon>
        <taxon>Entomobryomorpha</taxon>
        <taxon>Isotomoidea</taxon>
        <taxon>Isotomidae</taxon>
        <taxon>Proisotominae</taxon>
        <taxon>Folsomia</taxon>
    </lineage>
</organism>
<dbReference type="InterPro" id="IPR003439">
    <property type="entry name" value="ABC_transporter-like_ATP-bd"/>
</dbReference>
<evidence type="ECO:0000256" key="4">
    <source>
        <dbReference type="ARBA" id="ARBA00023136"/>
    </source>
</evidence>
<dbReference type="OrthoDB" id="8298477at2759"/>
<evidence type="ECO:0000259" key="6">
    <source>
        <dbReference type="PROSITE" id="PS50893"/>
    </source>
</evidence>
<evidence type="ECO:0000256" key="3">
    <source>
        <dbReference type="ARBA" id="ARBA00022989"/>
    </source>
</evidence>
<accession>A0A226EZ40</accession>
<dbReference type="Pfam" id="PF00005">
    <property type="entry name" value="ABC_tran"/>
    <property type="match status" value="1"/>
</dbReference>
<dbReference type="EMBL" id="LNIX01000001">
    <property type="protein sequence ID" value="OXA61926.1"/>
    <property type="molecule type" value="Genomic_DNA"/>
</dbReference>
<feature type="transmembrane region" description="Helical" evidence="5">
    <location>
        <begin position="553"/>
        <end position="575"/>
    </location>
</feature>
<dbReference type="Pfam" id="PF12698">
    <property type="entry name" value="ABC2_membrane_3"/>
    <property type="match status" value="1"/>
</dbReference>
<proteinExistence type="predicted"/>
<feature type="transmembrane region" description="Helical" evidence="5">
    <location>
        <begin position="413"/>
        <end position="435"/>
    </location>
</feature>
<gene>
    <name evidence="7" type="ORF">Fcan01_00515</name>
</gene>
<dbReference type="PROSITE" id="PS50893">
    <property type="entry name" value="ABC_TRANSPORTER_2"/>
    <property type="match status" value="1"/>
</dbReference>
<evidence type="ECO:0000313" key="7">
    <source>
        <dbReference type="EMBL" id="OXA61926.1"/>
    </source>
</evidence>
<keyword evidence="8" id="KW-1185">Reference proteome</keyword>
<reference evidence="7 8" key="1">
    <citation type="submission" date="2015-12" db="EMBL/GenBank/DDBJ databases">
        <title>The genome of Folsomia candida.</title>
        <authorList>
            <person name="Faddeeva A."/>
            <person name="Derks M.F."/>
            <person name="Anvar Y."/>
            <person name="Smit S."/>
            <person name="Van Straalen N."/>
            <person name="Roelofs D."/>
        </authorList>
    </citation>
    <scope>NUCLEOTIDE SEQUENCE [LARGE SCALE GENOMIC DNA]</scope>
    <source>
        <strain evidence="7 8">VU population</strain>
        <tissue evidence="7">Whole body</tissue>
    </source>
</reference>
<sequence length="671" mass="76080">MAVTISSGFKHFAKGEIVLNGIDLNVGIGKIYGLLGASGCGQDAALLGTLTIAETLKYFGIIYTMRTHDIKERIEFLSNFLDLPQINKVVQDLSGGQKRRVSLAAAMIHNPKLLVLDEPCVGLDPVLRQRIWKYLHEICRDQGTSIIISTHYIEETKFCEKVGFMRGGRLLAEDSPKSLLSTHEAATMEKLVFKLCQHDQKESNYPKFKCLNQYGLQEIVVLPPKSPAPRKSLNTNVYNGSKIYALMFKWFHRHRRDLRFHMFQLLLPVMCMFTLQNVLGPVPNRVKLSFVHNSNLSYTDVLKTYCRSNFPNSLSQECFANVGICNFIDTFVKNEFIWVPANSYEEGLDQIKQGKTAGLIEFPQNYAMHLKNRMAFRNFADNETILGSTISVRLDEADRMLAFWMRRTIFDRYLVYMGNILASCSLPNVFQFNAIYGSNETFEYIAFIRPAYAIVVMFTVVLAIPVIMAEDKMAGLVDRDHVSGVYLWHQLTATFATQSLIILVQIGIVLEILHGFYGMVINGSWVTVVALMYATAFTGMSIAFLVGALCDGLMANILIILSIITSMIFTTGTNVDKYLPLFKQDHLRNVYINAFECCRNLLPFDNDDVVVSSSGQLHPDDTSGRRDAFNLFERIRNNNHNRSARLFISGWLDFGFTDHYNLGRKVETKIK</sequence>
<feature type="transmembrane region" description="Helical" evidence="5">
    <location>
        <begin position="488"/>
        <end position="513"/>
    </location>
</feature>
<dbReference type="SUPFAM" id="SSF52540">
    <property type="entry name" value="P-loop containing nucleoside triphosphate hydrolases"/>
    <property type="match status" value="1"/>
</dbReference>